<dbReference type="OrthoDB" id="9811754at2"/>
<evidence type="ECO:0000259" key="4">
    <source>
        <dbReference type="Pfam" id="PF25917"/>
    </source>
</evidence>
<evidence type="ECO:0000259" key="5">
    <source>
        <dbReference type="Pfam" id="PF25963"/>
    </source>
</evidence>
<feature type="domain" description="Multidrug resistance protein MdtA-like barrel-sandwich hybrid" evidence="4">
    <location>
        <begin position="92"/>
        <end position="285"/>
    </location>
</feature>
<evidence type="ECO:0000256" key="3">
    <source>
        <dbReference type="SAM" id="Phobius"/>
    </source>
</evidence>
<keyword evidence="3" id="KW-1133">Transmembrane helix</keyword>
<dbReference type="Gene3D" id="2.40.50.100">
    <property type="match status" value="1"/>
</dbReference>
<evidence type="ECO:0000256" key="1">
    <source>
        <dbReference type="SAM" id="Coils"/>
    </source>
</evidence>
<dbReference type="InterPro" id="IPR050739">
    <property type="entry name" value="MFP"/>
</dbReference>
<dbReference type="EMBL" id="SIUB01000003">
    <property type="protein sequence ID" value="TBN53661.1"/>
    <property type="molecule type" value="Genomic_DNA"/>
</dbReference>
<dbReference type="PANTHER" id="PTHR30386">
    <property type="entry name" value="MEMBRANE FUSION SUBUNIT OF EMRAB-TOLC MULTIDRUG EFFLUX PUMP"/>
    <property type="match status" value="1"/>
</dbReference>
<evidence type="ECO:0000313" key="6">
    <source>
        <dbReference type="EMBL" id="TBN53661.1"/>
    </source>
</evidence>
<dbReference type="InterPro" id="IPR058634">
    <property type="entry name" value="AaeA-lik-b-barrel"/>
</dbReference>
<feature type="compositionally biased region" description="Low complexity" evidence="2">
    <location>
        <begin position="25"/>
        <end position="45"/>
    </location>
</feature>
<reference evidence="6 7" key="1">
    <citation type="submission" date="2019-02" db="EMBL/GenBank/DDBJ databases">
        <title>Hansschlegelia quercus sp. nov., a novel methylotrophic bacterium from buds of oak (Quercus robur L.).</title>
        <authorList>
            <person name="Agafonova N.V."/>
            <person name="Kaparullina E.N."/>
            <person name="Grouzdev D.S."/>
            <person name="Doronina N.V."/>
        </authorList>
    </citation>
    <scope>NUCLEOTIDE SEQUENCE [LARGE SCALE GENOMIC DNA]</scope>
    <source>
        <strain evidence="6 7">Dub</strain>
    </source>
</reference>
<dbReference type="InterPro" id="IPR058625">
    <property type="entry name" value="MdtA-like_BSH"/>
</dbReference>
<sequence>MAQAQTDMAARPRLVAEARREAEAEAPARPASEAAAAPAASAPPKKSSRRRIPLLVAAVAALGFGGWYGYDWWVDGRFLVETDDAYVGADMAVIAPKVSGYVATVAVAQNAAVKKGDLLLTLDREDYRLAVEAADGRIATQRAALTRFDSQLIASDAQIAQARAQGSSADAENARANADFDRAQQLMKSTFGSRQAADQARADRDRGAASVASAKAGLALAEANRAVLAAQKTEAERTLAELVTARAQKQRDLDATEIRAPFDGVVGNKAVQEGDYVTPAKRLMAVAPLDRVYVDANFKETQLADIRPGSKVRLAVDAYPEHDATGVVDSLAPASGAQFSLLPPENATGNFTKIVQRVPVRIRVDQKDVAKGLLRPGLSVVASVDTRTAPTNTSDAASKRR</sequence>
<feature type="coiled-coil region" evidence="1">
    <location>
        <begin position="218"/>
        <end position="252"/>
    </location>
</feature>
<feature type="region of interest" description="Disordered" evidence="2">
    <location>
        <begin position="1"/>
        <end position="46"/>
    </location>
</feature>
<feature type="compositionally biased region" description="Basic and acidic residues" evidence="2">
    <location>
        <begin position="14"/>
        <end position="23"/>
    </location>
</feature>
<dbReference type="SUPFAM" id="SSF111369">
    <property type="entry name" value="HlyD-like secretion proteins"/>
    <property type="match status" value="3"/>
</dbReference>
<protein>
    <submittedName>
        <fullName evidence="6">HlyD family secretion protein</fullName>
    </submittedName>
</protein>
<keyword evidence="3" id="KW-0472">Membrane</keyword>
<dbReference type="GO" id="GO:0055085">
    <property type="term" value="P:transmembrane transport"/>
    <property type="evidence" value="ECO:0007669"/>
    <property type="project" value="InterPro"/>
</dbReference>
<organism evidence="6 7">
    <name type="scientific">Hansschlegelia quercus</name>
    <dbReference type="NCBI Taxonomy" id="2528245"/>
    <lineage>
        <taxon>Bacteria</taxon>
        <taxon>Pseudomonadati</taxon>
        <taxon>Pseudomonadota</taxon>
        <taxon>Alphaproteobacteria</taxon>
        <taxon>Hyphomicrobiales</taxon>
        <taxon>Methylopilaceae</taxon>
        <taxon>Hansschlegelia</taxon>
    </lineage>
</organism>
<dbReference type="Gene3D" id="2.40.30.170">
    <property type="match status" value="1"/>
</dbReference>
<feature type="domain" description="p-hydroxybenzoic acid efflux pump subunit AaeA-like beta-barrel" evidence="5">
    <location>
        <begin position="292"/>
        <end position="371"/>
    </location>
</feature>
<keyword evidence="1" id="KW-0175">Coiled coil</keyword>
<gene>
    <name evidence="6" type="ORF">EYR15_07600</name>
</gene>
<evidence type="ECO:0000313" key="7">
    <source>
        <dbReference type="Proteomes" id="UP000291613"/>
    </source>
</evidence>
<dbReference type="Pfam" id="PF25917">
    <property type="entry name" value="BSH_RND"/>
    <property type="match status" value="1"/>
</dbReference>
<dbReference type="RefSeq" id="WP_131002682.1">
    <property type="nucleotide sequence ID" value="NZ_JBHSZR010000003.1"/>
</dbReference>
<dbReference type="Gene3D" id="1.10.287.470">
    <property type="entry name" value="Helix hairpin bin"/>
    <property type="match status" value="1"/>
</dbReference>
<keyword evidence="3" id="KW-0812">Transmembrane</keyword>
<proteinExistence type="predicted"/>
<evidence type="ECO:0000256" key="2">
    <source>
        <dbReference type="SAM" id="MobiDB-lite"/>
    </source>
</evidence>
<keyword evidence="7" id="KW-1185">Reference proteome</keyword>
<dbReference type="Proteomes" id="UP000291613">
    <property type="component" value="Unassembled WGS sequence"/>
</dbReference>
<feature type="transmembrane region" description="Helical" evidence="3">
    <location>
        <begin position="52"/>
        <end position="70"/>
    </location>
</feature>
<accession>A0A4Q9GK18</accession>
<dbReference type="PANTHER" id="PTHR30386:SF24">
    <property type="entry name" value="MULTIDRUG RESISTANCE EFFLUX PUMP"/>
    <property type="match status" value="1"/>
</dbReference>
<name>A0A4Q9GK18_9HYPH</name>
<comment type="caution">
    <text evidence="6">The sequence shown here is derived from an EMBL/GenBank/DDBJ whole genome shotgun (WGS) entry which is preliminary data.</text>
</comment>
<dbReference type="AlphaFoldDB" id="A0A4Q9GK18"/>
<dbReference type="Pfam" id="PF25963">
    <property type="entry name" value="Beta-barrel_AAEA"/>
    <property type="match status" value="1"/>
</dbReference>